<proteinExistence type="predicted"/>
<dbReference type="AlphaFoldDB" id="A0A6L6Q270"/>
<sequence>MMQHAGFIPQAVNAGDPDQTGLMIGGEGNDRAVLAAPEIHFETGLPRTAALVLTFVGGNMIIPNGYAGGDVLRQPLAGWRLAFQVRIQLQSVPMRDLLNGAAPAVPSSVNRLGRFDEAYYRVQAAMLDFEQSDLTQADALNTHLNTDNEFIANRFTAVVGRWLKQLAANGNPFVLGYVVTRKTHATDILDRMQPSGANLAAHGSLNFLQVMGDRKIAHDPKLYGVHAGHFNTAPAEGGVGKLVIARHTFFNEFIRPLLVEPIRARLASLPDYVHARRAQGDELDRMESLNEKSGAMATLDNGARADFVPETSGWRYRDHVLLHWHEGGERSHDRESEQDWQFHICVSNQADAEGVERLTFDLSSSLMRYEWDRINQKSGPFVRKTYAGKGWARTTMQWSLRLQCVPSARGSIALNVSGRLAPAVTDSGVLGVYVVSDARSHLLNMNKISNDWDGNAAGMAALQQTVVAQFGAAVAAMFGQAAGHLVLPAGPQLAYRGVKLNSEGNIELELAHEER</sequence>
<evidence type="ECO:0000313" key="2">
    <source>
        <dbReference type="Proteomes" id="UP000484015"/>
    </source>
</evidence>
<keyword evidence="2" id="KW-1185">Reference proteome</keyword>
<organism evidence="1 2">
    <name type="scientific">Pseudoduganella ginsengisoli</name>
    <dbReference type="NCBI Taxonomy" id="1462440"/>
    <lineage>
        <taxon>Bacteria</taxon>
        <taxon>Pseudomonadati</taxon>
        <taxon>Pseudomonadota</taxon>
        <taxon>Betaproteobacteria</taxon>
        <taxon>Burkholderiales</taxon>
        <taxon>Oxalobacteraceae</taxon>
        <taxon>Telluria group</taxon>
        <taxon>Pseudoduganella</taxon>
    </lineage>
</organism>
<accession>A0A6L6Q270</accession>
<comment type="caution">
    <text evidence="1">The sequence shown here is derived from an EMBL/GenBank/DDBJ whole genome shotgun (WGS) entry which is preliminary data.</text>
</comment>
<reference evidence="1 2" key="1">
    <citation type="submission" date="2019-11" db="EMBL/GenBank/DDBJ databases">
        <title>Type strains purchased from KCTC, JCM and DSMZ.</title>
        <authorList>
            <person name="Lu H."/>
        </authorList>
    </citation>
    <scope>NUCLEOTIDE SEQUENCE [LARGE SCALE GENOMIC DNA]</scope>
    <source>
        <strain evidence="1 2">KCTC 42409</strain>
    </source>
</reference>
<dbReference type="Proteomes" id="UP000484015">
    <property type="component" value="Unassembled WGS sequence"/>
</dbReference>
<evidence type="ECO:0000313" key="1">
    <source>
        <dbReference type="EMBL" id="MTW03162.1"/>
    </source>
</evidence>
<dbReference type="OrthoDB" id="8731502at2"/>
<dbReference type="RefSeq" id="WP_155439552.1">
    <property type="nucleotide sequence ID" value="NZ_WNLA01000008.1"/>
</dbReference>
<gene>
    <name evidence="1" type="ORF">GM668_13825</name>
</gene>
<dbReference type="EMBL" id="WNLA01000008">
    <property type="protein sequence ID" value="MTW03162.1"/>
    <property type="molecule type" value="Genomic_DNA"/>
</dbReference>
<protein>
    <submittedName>
        <fullName evidence="1">Uncharacterized protein</fullName>
    </submittedName>
</protein>
<name>A0A6L6Q270_9BURK</name>